<keyword evidence="4" id="KW-1015">Disulfide bond</keyword>
<name>A0A401NXW6_SCYTO</name>
<dbReference type="AlphaFoldDB" id="A0A401NXW6"/>
<dbReference type="PANTHER" id="PTHR16146">
    <property type="entry name" value="INTELECTIN"/>
    <property type="match status" value="1"/>
</dbReference>
<dbReference type="GO" id="GO:0070492">
    <property type="term" value="F:oligosaccharide binding"/>
    <property type="evidence" value="ECO:0007669"/>
    <property type="project" value="TreeGrafter"/>
</dbReference>
<dbReference type="FunFam" id="3.90.215.10:FF:000015">
    <property type="entry name" value="Intelectin 2"/>
    <property type="match status" value="1"/>
</dbReference>
<evidence type="ECO:0000256" key="1">
    <source>
        <dbReference type="ARBA" id="ARBA00022723"/>
    </source>
</evidence>
<dbReference type="PANTHER" id="PTHR16146:SF46">
    <property type="entry name" value="INTELECTIN-1A-RELATED"/>
    <property type="match status" value="1"/>
</dbReference>
<dbReference type="EMBL" id="BFAA01006915">
    <property type="protein sequence ID" value="GCB65721.1"/>
    <property type="molecule type" value="Genomic_DNA"/>
</dbReference>
<gene>
    <name evidence="6" type="ORF">scyTo_0013492</name>
</gene>
<evidence type="ECO:0000256" key="2">
    <source>
        <dbReference type="ARBA" id="ARBA00022734"/>
    </source>
</evidence>
<organism evidence="6 7">
    <name type="scientific">Scyliorhinus torazame</name>
    <name type="common">Cloudy catshark</name>
    <name type="synonym">Catulus torazame</name>
    <dbReference type="NCBI Taxonomy" id="75743"/>
    <lineage>
        <taxon>Eukaryota</taxon>
        <taxon>Metazoa</taxon>
        <taxon>Chordata</taxon>
        <taxon>Craniata</taxon>
        <taxon>Vertebrata</taxon>
        <taxon>Chondrichthyes</taxon>
        <taxon>Elasmobranchii</taxon>
        <taxon>Galeomorphii</taxon>
        <taxon>Galeoidea</taxon>
        <taxon>Carcharhiniformes</taxon>
        <taxon>Scyliorhinidae</taxon>
        <taxon>Scyliorhinus</taxon>
    </lineage>
</organism>
<dbReference type="Gene3D" id="3.90.215.10">
    <property type="entry name" value="Gamma Fibrinogen, chain A, domain 1"/>
    <property type="match status" value="1"/>
</dbReference>
<sequence length="335" mass="36740">MKTVLLLLFVITDIEQSPAQNVEGEAATGNHDIAILNVLGNLEVKDCGCGDEPNQHRNLTRSCKELKEKYHITQDGIQRLVSSNGEFYQAFCDMTSNGGGWTLVASIHENNMYGKCTNGDRWSSQQGNNANNPAGERSWANYATFGSPEGATSDDFKNPGYYDITASDISVWHVPNDTPVSNWKDAAILRYHTETSFLQGYGGNLCQLFKQYPVEYNKGKCPGDNGPSSPISYDFGNAEKTKGFYGPYSHGEFDPGFVQFRVFNNEKAALAMCSGVKYKGCNPEHVCIGGGGYFPEGSSRQCGDFAARDWDGYGTGKSWSATKAITEAAVLIFYR</sequence>
<accession>A0A401NXW6</accession>
<reference evidence="6 7" key="1">
    <citation type="journal article" date="2018" name="Nat. Ecol. Evol.">
        <title>Shark genomes provide insights into elasmobranch evolution and the origin of vertebrates.</title>
        <authorList>
            <person name="Hara Y"/>
            <person name="Yamaguchi K"/>
            <person name="Onimaru K"/>
            <person name="Kadota M"/>
            <person name="Koyanagi M"/>
            <person name="Keeley SD"/>
            <person name="Tatsumi K"/>
            <person name="Tanaka K"/>
            <person name="Motone F"/>
            <person name="Kageyama Y"/>
            <person name="Nozu R"/>
            <person name="Adachi N"/>
            <person name="Nishimura O"/>
            <person name="Nakagawa R"/>
            <person name="Tanegashima C"/>
            <person name="Kiyatake I"/>
            <person name="Matsumoto R"/>
            <person name="Murakumo K"/>
            <person name="Nishida K"/>
            <person name="Terakita A"/>
            <person name="Kuratani S"/>
            <person name="Sato K"/>
            <person name="Hyodo S Kuraku.S."/>
        </authorList>
    </citation>
    <scope>NUCLEOTIDE SEQUENCE [LARGE SCALE GENOMIC DNA]</scope>
</reference>
<keyword evidence="2" id="KW-0430">Lectin</keyword>
<keyword evidence="5" id="KW-0732">Signal</keyword>
<dbReference type="InterPro" id="IPR014716">
    <property type="entry name" value="Fibrinogen_a/b/g_C_1"/>
</dbReference>
<evidence type="ECO:0000256" key="5">
    <source>
        <dbReference type="SAM" id="SignalP"/>
    </source>
</evidence>
<keyword evidence="1" id="KW-0479">Metal-binding</keyword>
<dbReference type="GO" id="GO:0046872">
    <property type="term" value="F:metal ion binding"/>
    <property type="evidence" value="ECO:0007669"/>
    <property type="project" value="UniProtKB-KW"/>
</dbReference>
<keyword evidence="3" id="KW-0106">Calcium</keyword>
<dbReference type="OMA" id="EIKDECP"/>
<dbReference type="Proteomes" id="UP000288216">
    <property type="component" value="Unassembled WGS sequence"/>
</dbReference>
<dbReference type="OrthoDB" id="5971203at2759"/>
<dbReference type="SUPFAM" id="SSF56496">
    <property type="entry name" value="Fibrinogen C-terminal domain-like"/>
    <property type="match status" value="1"/>
</dbReference>
<proteinExistence type="predicted"/>
<comment type="caution">
    <text evidence="6">The sequence shown here is derived from an EMBL/GenBank/DDBJ whole genome shotgun (WGS) entry which is preliminary data.</text>
</comment>
<protein>
    <recommendedName>
        <fullName evidence="8">Fibrinogen C-terminal domain-containing protein</fullName>
    </recommendedName>
</protein>
<evidence type="ECO:0008006" key="8">
    <source>
        <dbReference type="Google" id="ProtNLM"/>
    </source>
</evidence>
<evidence type="ECO:0000256" key="3">
    <source>
        <dbReference type="ARBA" id="ARBA00022837"/>
    </source>
</evidence>
<dbReference type="InterPro" id="IPR036056">
    <property type="entry name" value="Fibrinogen-like_C"/>
</dbReference>
<dbReference type="GO" id="GO:0005615">
    <property type="term" value="C:extracellular space"/>
    <property type="evidence" value="ECO:0007669"/>
    <property type="project" value="TreeGrafter"/>
</dbReference>
<feature type="signal peptide" evidence="5">
    <location>
        <begin position="1"/>
        <end position="19"/>
    </location>
</feature>
<keyword evidence="7" id="KW-1185">Reference proteome</keyword>
<dbReference type="NCBIfam" id="NF040941">
    <property type="entry name" value="GGGWT_bact"/>
    <property type="match status" value="1"/>
</dbReference>
<evidence type="ECO:0000256" key="4">
    <source>
        <dbReference type="ARBA" id="ARBA00023157"/>
    </source>
</evidence>
<evidence type="ECO:0000313" key="7">
    <source>
        <dbReference type="Proteomes" id="UP000288216"/>
    </source>
</evidence>
<feature type="chain" id="PRO_5019336914" description="Fibrinogen C-terminal domain-containing protein" evidence="5">
    <location>
        <begin position="20"/>
        <end position="335"/>
    </location>
</feature>
<evidence type="ECO:0000313" key="6">
    <source>
        <dbReference type="EMBL" id="GCB65721.1"/>
    </source>
</evidence>